<reference evidence="3" key="1">
    <citation type="submission" date="2016-06" db="UniProtKB">
        <authorList>
            <consortium name="WormBaseParasite"/>
        </authorList>
    </citation>
    <scope>IDENTIFICATION</scope>
</reference>
<evidence type="ECO:0000313" key="3">
    <source>
        <dbReference type="WBParaSite" id="TCNE_0000069301-mRNA-1"/>
    </source>
</evidence>
<proteinExistence type="predicted"/>
<reference evidence="1 2" key="2">
    <citation type="submission" date="2018-11" db="EMBL/GenBank/DDBJ databases">
        <authorList>
            <consortium name="Pathogen Informatics"/>
        </authorList>
    </citation>
    <scope>NUCLEOTIDE SEQUENCE [LARGE SCALE GENOMIC DNA]</scope>
</reference>
<dbReference type="Proteomes" id="UP000050794">
    <property type="component" value="Unassembled WGS sequence"/>
</dbReference>
<accession>A0A183TWS4</accession>
<gene>
    <name evidence="1" type="ORF">TCNE_LOCUS694</name>
</gene>
<organism evidence="2 3">
    <name type="scientific">Toxocara canis</name>
    <name type="common">Canine roundworm</name>
    <dbReference type="NCBI Taxonomy" id="6265"/>
    <lineage>
        <taxon>Eukaryota</taxon>
        <taxon>Metazoa</taxon>
        <taxon>Ecdysozoa</taxon>
        <taxon>Nematoda</taxon>
        <taxon>Chromadorea</taxon>
        <taxon>Rhabditida</taxon>
        <taxon>Spirurina</taxon>
        <taxon>Ascaridomorpha</taxon>
        <taxon>Ascaridoidea</taxon>
        <taxon>Toxocaridae</taxon>
        <taxon>Toxocara</taxon>
    </lineage>
</organism>
<dbReference type="EMBL" id="UYWY01000377">
    <property type="protein sequence ID" value="VDM24694.1"/>
    <property type="molecule type" value="Genomic_DNA"/>
</dbReference>
<evidence type="ECO:0000313" key="1">
    <source>
        <dbReference type="EMBL" id="VDM24694.1"/>
    </source>
</evidence>
<dbReference type="WBParaSite" id="TCNE_0000069301-mRNA-1">
    <property type="protein sequence ID" value="TCNE_0000069301-mRNA-1"/>
    <property type="gene ID" value="TCNE_0000069301"/>
</dbReference>
<keyword evidence="2" id="KW-1185">Reference proteome</keyword>
<protein>
    <submittedName>
        <fullName evidence="3">Exosome complex component RRP42</fullName>
    </submittedName>
</protein>
<evidence type="ECO:0000313" key="2">
    <source>
        <dbReference type="Proteomes" id="UP000050794"/>
    </source>
</evidence>
<dbReference type="AlphaFoldDB" id="A0A183TWS4"/>
<name>A0A183TWS4_TOXCA</name>
<sequence>MINCGIIVGRNNGGWMVWLRVSGRAILPKESDAKLGMLQWIKYPMHLPRCGEGRPIIKRNIKMNPPLTTRFEDGRIKASQICCSCLCVDSDVKQGFIATVDGKRVFLALDDTYDAIVEQTSYPNGTMIQQGDWVAVNVTISKWDGVRLASNMQKLIKHRWENGTFPPYDPFDGNVKSEICFTYLAVDKPNEVDNMASTEPLEMSSGSIASFAAAHSILKQKNSAVTAAELLECLRSVISCEQVGHEVCNIESVLYDEIATMLTHI</sequence>